<keyword evidence="2" id="KW-1185">Reference proteome</keyword>
<dbReference type="Proteomes" id="UP000509478">
    <property type="component" value="Chromosome"/>
</dbReference>
<sequence length="98" mass="11607">MFDKLSDGPIKTAINQAIADLKQDKIIGEHVKKKQIPKYYVTKHNISILYRYALPNRWRLIYSIIEFEVKGELSILLLELMNHDSYNKRFGYYKKKSA</sequence>
<evidence type="ECO:0000313" key="1">
    <source>
        <dbReference type="EMBL" id="QLH06941.1"/>
    </source>
</evidence>
<dbReference type="KEGG" id="nue:C5F50_07550"/>
<reference evidence="1 2" key="1">
    <citation type="submission" date="2018-02" db="EMBL/GenBank/DDBJ databases">
        <title>Complete genome of Nitrosopumilus ureaphilus PS0.</title>
        <authorList>
            <person name="Qin W."/>
            <person name="Zheng Y."/>
            <person name="Stahl D.A."/>
        </authorList>
    </citation>
    <scope>NUCLEOTIDE SEQUENCE [LARGE SCALE GENOMIC DNA]</scope>
    <source>
        <strain evidence="1 2">PS0</strain>
    </source>
</reference>
<protein>
    <recommendedName>
        <fullName evidence="3">Type II toxin-antitoxin system RelE/ParE family toxin</fullName>
    </recommendedName>
</protein>
<dbReference type="EMBL" id="CP026995">
    <property type="protein sequence ID" value="QLH06941.1"/>
    <property type="molecule type" value="Genomic_DNA"/>
</dbReference>
<gene>
    <name evidence="1" type="ORF">C5F50_07550</name>
</gene>
<name>A0A7D5RDT2_9ARCH</name>
<dbReference type="AlphaFoldDB" id="A0A7D5RDT2"/>
<evidence type="ECO:0008006" key="3">
    <source>
        <dbReference type="Google" id="ProtNLM"/>
    </source>
</evidence>
<organism evidence="1 2">
    <name type="scientific">Nitrosopumilus ureiphilus</name>
    <dbReference type="NCBI Taxonomy" id="1470067"/>
    <lineage>
        <taxon>Archaea</taxon>
        <taxon>Nitrososphaerota</taxon>
        <taxon>Nitrososphaeria</taxon>
        <taxon>Nitrosopumilales</taxon>
        <taxon>Nitrosopumilaceae</taxon>
        <taxon>Nitrosopumilus</taxon>
    </lineage>
</organism>
<accession>A0A7D5RDT2</accession>
<evidence type="ECO:0000313" key="2">
    <source>
        <dbReference type="Proteomes" id="UP000509478"/>
    </source>
</evidence>
<proteinExistence type="predicted"/>